<organism evidence="3 4">
    <name type="scientific">Boothiomyces macroporosus</name>
    <dbReference type="NCBI Taxonomy" id="261099"/>
    <lineage>
        <taxon>Eukaryota</taxon>
        <taxon>Fungi</taxon>
        <taxon>Fungi incertae sedis</taxon>
        <taxon>Chytridiomycota</taxon>
        <taxon>Chytridiomycota incertae sedis</taxon>
        <taxon>Chytridiomycetes</taxon>
        <taxon>Rhizophydiales</taxon>
        <taxon>Terramycetaceae</taxon>
        <taxon>Boothiomyces</taxon>
    </lineage>
</organism>
<dbReference type="InterPro" id="IPR056136">
    <property type="entry name" value="DUF7719"/>
</dbReference>
<reference evidence="3" key="1">
    <citation type="submission" date="2020-05" db="EMBL/GenBank/DDBJ databases">
        <title>Phylogenomic resolution of chytrid fungi.</title>
        <authorList>
            <person name="Stajich J.E."/>
            <person name="Amses K."/>
            <person name="Simmons R."/>
            <person name="Seto K."/>
            <person name="Myers J."/>
            <person name="Bonds A."/>
            <person name="Quandt C.A."/>
            <person name="Barry K."/>
            <person name="Liu P."/>
            <person name="Grigoriev I."/>
            <person name="Longcore J.E."/>
            <person name="James T.Y."/>
        </authorList>
    </citation>
    <scope>NUCLEOTIDE SEQUENCE</scope>
    <source>
        <strain evidence="3">PLAUS21</strain>
    </source>
</reference>
<dbReference type="Pfam" id="PF24841">
    <property type="entry name" value="DUF7719"/>
    <property type="match status" value="1"/>
</dbReference>
<feature type="transmembrane region" description="Helical" evidence="1">
    <location>
        <begin position="147"/>
        <end position="169"/>
    </location>
</feature>
<gene>
    <name evidence="3" type="ORF">HK103_005781</name>
</gene>
<evidence type="ECO:0000313" key="3">
    <source>
        <dbReference type="EMBL" id="KAJ3255974.1"/>
    </source>
</evidence>
<accession>A0AAD5UEX5</accession>
<feature type="transmembrane region" description="Helical" evidence="1">
    <location>
        <begin position="44"/>
        <end position="68"/>
    </location>
</feature>
<sequence length="189" mass="21536">MSKSRKAQKPLVDLSEDEQLRMVNQTGVLHKLKEREEAEASSNIFVASLLTLPLFITHCIFDYTVYLQFQETEKFNTEHVWTKLFPALPAIYLCAYVTNYFKKSKIAQVFYLAITTAIGCRVIQLAVELETWGAMQKTPGLVTLGLLMVIQMDLIPACLSVLFTLAFYFRKPLLEMIQSGSSQKLKTEL</sequence>
<evidence type="ECO:0000259" key="2">
    <source>
        <dbReference type="Pfam" id="PF24841"/>
    </source>
</evidence>
<dbReference type="Proteomes" id="UP001210925">
    <property type="component" value="Unassembled WGS sequence"/>
</dbReference>
<evidence type="ECO:0000256" key="1">
    <source>
        <dbReference type="SAM" id="Phobius"/>
    </source>
</evidence>
<keyword evidence="1" id="KW-1133">Transmembrane helix</keyword>
<protein>
    <recommendedName>
        <fullName evidence="2">DUF7719 domain-containing protein</fullName>
    </recommendedName>
</protein>
<keyword evidence="4" id="KW-1185">Reference proteome</keyword>
<keyword evidence="1" id="KW-0812">Transmembrane</keyword>
<comment type="caution">
    <text evidence="3">The sequence shown here is derived from an EMBL/GenBank/DDBJ whole genome shotgun (WGS) entry which is preliminary data.</text>
</comment>
<evidence type="ECO:0000313" key="4">
    <source>
        <dbReference type="Proteomes" id="UP001210925"/>
    </source>
</evidence>
<dbReference type="EMBL" id="JADGKB010000057">
    <property type="protein sequence ID" value="KAJ3255974.1"/>
    <property type="molecule type" value="Genomic_DNA"/>
</dbReference>
<dbReference type="PANTHER" id="PTHR37846">
    <property type="entry name" value="YALI0B21296P"/>
    <property type="match status" value="1"/>
</dbReference>
<dbReference type="AlphaFoldDB" id="A0AAD5UEX5"/>
<keyword evidence="1" id="KW-0472">Membrane</keyword>
<feature type="transmembrane region" description="Helical" evidence="1">
    <location>
        <begin position="80"/>
        <end position="97"/>
    </location>
</feature>
<proteinExistence type="predicted"/>
<dbReference type="PANTHER" id="PTHR37846:SF1">
    <property type="entry name" value="DEACETYLASE-LIKE PROTEIN"/>
    <property type="match status" value="1"/>
</dbReference>
<name>A0AAD5UEX5_9FUNG</name>
<feature type="transmembrane region" description="Helical" evidence="1">
    <location>
        <begin position="109"/>
        <end position="127"/>
    </location>
</feature>
<feature type="domain" description="DUF7719" evidence="2">
    <location>
        <begin position="108"/>
        <end position="169"/>
    </location>
</feature>